<reference evidence="1" key="1">
    <citation type="submission" date="2018-05" db="EMBL/GenBank/DDBJ databases">
        <authorList>
            <person name="Lanie J.A."/>
            <person name="Ng W.-L."/>
            <person name="Kazmierczak K.M."/>
            <person name="Andrzejewski T.M."/>
            <person name="Davidsen T.M."/>
            <person name="Wayne K.J."/>
            <person name="Tettelin H."/>
            <person name="Glass J.I."/>
            <person name="Rusch D."/>
            <person name="Podicherti R."/>
            <person name="Tsui H.-C.T."/>
            <person name="Winkler M.E."/>
        </authorList>
    </citation>
    <scope>NUCLEOTIDE SEQUENCE</scope>
</reference>
<proteinExistence type="predicted"/>
<accession>A0A383F4P3</accession>
<sequence length="168" mass="18382">MDLLDPIDLTERIRLGQNALLGGLDPSQGYMPYWNSRCEEGKLVAFRHGGAWDWCHDVARGIHALGMAEQATGDSVPVEVWSALADLQVGLFADDDLPGCPDDETGERFVHLHNIREAAHALAALIRKGDPRADNLARRMVRKVLAAVDQEGVIDLGVLSPKVSDYTD</sequence>
<organism evidence="1">
    <name type="scientific">marine metagenome</name>
    <dbReference type="NCBI Taxonomy" id="408172"/>
    <lineage>
        <taxon>unclassified sequences</taxon>
        <taxon>metagenomes</taxon>
        <taxon>ecological metagenomes</taxon>
    </lineage>
</organism>
<gene>
    <name evidence="1" type="ORF">METZ01_LOCUS516497</name>
</gene>
<protein>
    <submittedName>
        <fullName evidence="1">Uncharacterized protein</fullName>
    </submittedName>
</protein>
<feature type="non-terminal residue" evidence="1">
    <location>
        <position position="168"/>
    </location>
</feature>
<dbReference type="EMBL" id="UINC01231206">
    <property type="protein sequence ID" value="SVE63643.1"/>
    <property type="molecule type" value="Genomic_DNA"/>
</dbReference>
<evidence type="ECO:0000313" key="1">
    <source>
        <dbReference type="EMBL" id="SVE63643.1"/>
    </source>
</evidence>
<name>A0A383F4P3_9ZZZZ</name>
<dbReference type="AlphaFoldDB" id="A0A383F4P3"/>